<dbReference type="Proteomes" id="UP001287286">
    <property type="component" value="Unassembled WGS sequence"/>
</dbReference>
<accession>A0ABR0BCN9</accession>
<dbReference type="PANTHER" id="PTHR15615">
    <property type="match status" value="1"/>
</dbReference>
<name>A0ABR0BCN9_PURLI</name>
<evidence type="ECO:0000313" key="2">
    <source>
        <dbReference type="EMBL" id="KAK4066072.1"/>
    </source>
</evidence>
<feature type="compositionally biased region" description="Low complexity" evidence="1">
    <location>
        <begin position="614"/>
        <end position="624"/>
    </location>
</feature>
<dbReference type="PANTHER" id="PTHR15615:SF117">
    <property type="entry name" value="PHO85 CYCLIN PHO80"/>
    <property type="match status" value="1"/>
</dbReference>
<reference evidence="2 3" key="1">
    <citation type="journal article" date="2024" name="Microbiol. Resour. Announc.">
        <title>Genome annotations for the ascomycete fungi Trichoderma harzianum, Trichoderma aggressivum, and Purpureocillium lilacinum.</title>
        <authorList>
            <person name="Beijen E.P.W."/>
            <person name="Ohm R.A."/>
        </authorList>
    </citation>
    <scope>NUCLEOTIDE SEQUENCE [LARGE SCALE GENOMIC DNA]</scope>
    <source>
        <strain evidence="2 3">CBS 150709</strain>
    </source>
</reference>
<sequence>MTNDKDKQLGGGEDSDLDLVLAPGDFWETDFKPRLESLLEDKEKFPGDNYTCEETTVVISVERSRQRGLTKRFPKLKIDWNMVDNHLQGLADLFSKGRKITLRMDFIYKEVAAESGAAKGSKKKKSATDAQKAQRAAEAGLWTRVYKHHRCRGKYCKQGPHCWPDERGNHHKLQPRHLEEIFNHHKAQMKEGEKEDDVDVGIEVPASILKDVLDDSRKRKAQSSTDCHPCKAHVSSRCRHADATETTAADDHRGVLGDRRDKLEEYCNWTLAQVTSDRWRAALQTANQFAMDQFLELNSILQHPKAAADLMVKGGVKPGIALHFYFQLAYSGGVFRVKVFNQQNSANGACFWLNVGKTHSSANTVSAAELSHSERPHRALPRLANGQKGFTTPPVLRTRNGPCSANAAAIMFCPSRSRGSGHSLCRICSHRIYQLDAVAKRPTVSYICPTAMGSPQLLPYIIATIAQIRRIDRRENAQRPSGIIVPQSGGPDDATQQMFPTTPDLASPGKAPSSAFRHVRAPTASPQTSSANRGTHSTTATSVVSTDSPPYMSSWPSTSAAETGVLRAGDEWPCAAPTIHINQAGSPAGLRHQALLIATGDAPSSVQVPTVVTTAADPAELPSSPKKRRGSSSGGIARTTTGPLPQPATQGQSDAKLPKRPKADEQQPKTLPLRYELCAVEDLVDMMAHMLGELIEMNDAIGLSSGSLTRFHSRSVPGISVGAYLHRLATHATLTPPLLLAMVYYIDRLCDMYREFNINSLTVHRFLITAATVAAKGLSDAFWSNMNYARVGGVRVAELKLLELEFLSRVEWRIVPDPKVLVAYYRGLVERTPGYELSSDQS</sequence>
<feature type="compositionally biased region" description="Polar residues" evidence="1">
    <location>
        <begin position="524"/>
        <end position="534"/>
    </location>
</feature>
<gene>
    <name evidence="2" type="ORF">Purlil1_13978</name>
</gene>
<dbReference type="Pfam" id="PF08613">
    <property type="entry name" value="Cyclin"/>
    <property type="match status" value="1"/>
</dbReference>
<comment type="caution">
    <text evidence="2">The sequence shown here is derived from an EMBL/GenBank/DDBJ whole genome shotgun (WGS) entry which is preliminary data.</text>
</comment>
<evidence type="ECO:0000256" key="1">
    <source>
        <dbReference type="SAM" id="MobiDB-lite"/>
    </source>
</evidence>
<protein>
    <submittedName>
        <fullName evidence="2">Uncharacterized protein</fullName>
    </submittedName>
</protein>
<evidence type="ECO:0000313" key="3">
    <source>
        <dbReference type="Proteomes" id="UP001287286"/>
    </source>
</evidence>
<feature type="region of interest" description="Disordered" evidence="1">
    <location>
        <begin position="473"/>
        <end position="557"/>
    </location>
</feature>
<feature type="compositionally biased region" description="Polar residues" evidence="1">
    <location>
        <begin position="638"/>
        <end position="653"/>
    </location>
</feature>
<dbReference type="Gene3D" id="1.10.472.10">
    <property type="entry name" value="Cyclin-like"/>
    <property type="match status" value="1"/>
</dbReference>
<feature type="region of interest" description="Disordered" evidence="1">
    <location>
        <begin position="614"/>
        <end position="668"/>
    </location>
</feature>
<organism evidence="2 3">
    <name type="scientific">Purpureocillium lilacinum</name>
    <name type="common">Paecilomyces lilacinus</name>
    <dbReference type="NCBI Taxonomy" id="33203"/>
    <lineage>
        <taxon>Eukaryota</taxon>
        <taxon>Fungi</taxon>
        <taxon>Dikarya</taxon>
        <taxon>Ascomycota</taxon>
        <taxon>Pezizomycotina</taxon>
        <taxon>Sordariomycetes</taxon>
        <taxon>Hypocreomycetidae</taxon>
        <taxon>Hypocreales</taxon>
        <taxon>Ophiocordycipitaceae</taxon>
        <taxon>Purpureocillium</taxon>
    </lineage>
</organism>
<dbReference type="InterPro" id="IPR013922">
    <property type="entry name" value="Cyclin_PHO80-like"/>
</dbReference>
<proteinExistence type="predicted"/>
<dbReference type="EMBL" id="JAWRVI010000394">
    <property type="protein sequence ID" value="KAK4066072.1"/>
    <property type="molecule type" value="Genomic_DNA"/>
</dbReference>
<keyword evidence="3" id="KW-1185">Reference proteome</keyword>
<dbReference type="CDD" id="cd20558">
    <property type="entry name" value="CYCLIN_ScPCL7-like"/>
    <property type="match status" value="1"/>
</dbReference>
<feature type="compositionally biased region" description="Low complexity" evidence="1">
    <location>
        <begin position="535"/>
        <end position="548"/>
    </location>
</feature>